<comment type="caution">
    <text evidence="1">The sequence shown here is derived from an EMBL/GenBank/DDBJ whole genome shotgun (WGS) entry which is preliminary data.</text>
</comment>
<evidence type="ECO:0000313" key="2">
    <source>
        <dbReference type="Proteomes" id="UP000324222"/>
    </source>
</evidence>
<keyword evidence="2" id="KW-1185">Reference proteome</keyword>
<dbReference type="AlphaFoldDB" id="A0A5B7GBD0"/>
<dbReference type="EMBL" id="VSRR010013783">
    <property type="protein sequence ID" value="MPC56222.1"/>
    <property type="molecule type" value="Genomic_DNA"/>
</dbReference>
<name>A0A5B7GBD0_PORTR</name>
<evidence type="ECO:0000313" key="1">
    <source>
        <dbReference type="EMBL" id="MPC56222.1"/>
    </source>
</evidence>
<gene>
    <name evidence="1" type="ORF">E2C01_050175</name>
</gene>
<protein>
    <submittedName>
        <fullName evidence="1">Uncharacterized protein</fullName>
    </submittedName>
</protein>
<accession>A0A5B7GBD0</accession>
<organism evidence="1 2">
    <name type="scientific">Portunus trituberculatus</name>
    <name type="common">Swimming crab</name>
    <name type="synonym">Neptunus trituberculatus</name>
    <dbReference type="NCBI Taxonomy" id="210409"/>
    <lineage>
        <taxon>Eukaryota</taxon>
        <taxon>Metazoa</taxon>
        <taxon>Ecdysozoa</taxon>
        <taxon>Arthropoda</taxon>
        <taxon>Crustacea</taxon>
        <taxon>Multicrustacea</taxon>
        <taxon>Malacostraca</taxon>
        <taxon>Eumalacostraca</taxon>
        <taxon>Eucarida</taxon>
        <taxon>Decapoda</taxon>
        <taxon>Pleocyemata</taxon>
        <taxon>Brachyura</taxon>
        <taxon>Eubrachyura</taxon>
        <taxon>Portunoidea</taxon>
        <taxon>Portunidae</taxon>
        <taxon>Portuninae</taxon>
        <taxon>Portunus</taxon>
    </lineage>
</organism>
<reference evidence="1 2" key="1">
    <citation type="submission" date="2019-05" db="EMBL/GenBank/DDBJ databases">
        <title>Another draft genome of Portunus trituberculatus and its Hox gene families provides insights of decapod evolution.</title>
        <authorList>
            <person name="Jeong J.-H."/>
            <person name="Song I."/>
            <person name="Kim S."/>
            <person name="Choi T."/>
            <person name="Kim D."/>
            <person name="Ryu S."/>
            <person name="Kim W."/>
        </authorList>
    </citation>
    <scope>NUCLEOTIDE SEQUENCE [LARGE SCALE GENOMIC DNA]</scope>
    <source>
        <tissue evidence="1">Muscle</tissue>
    </source>
</reference>
<proteinExistence type="predicted"/>
<sequence>MPREVYDTLDIALHSNSNNGPLELCVDSRRKLLHYTRPTSLSMQWYTIGATLHTLVIKKDDSITRNTKMP</sequence>
<dbReference type="Proteomes" id="UP000324222">
    <property type="component" value="Unassembled WGS sequence"/>
</dbReference>